<name>A0A2M7E977_9BACT</name>
<sequence length="105" mass="12374">MVHDKIYWQLTSVLGKKIHTTKEYWEKIVTTKHPAIKGKESEVKLTLTDADEVRVSKTDKTVFLYYKATKKGFLCVVVKHQNREGFIITTYITEKIKEGRTIWRK</sequence>
<accession>A0A2M7E977</accession>
<evidence type="ECO:0000313" key="1">
    <source>
        <dbReference type="EMBL" id="PIV64241.1"/>
    </source>
</evidence>
<comment type="caution">
    <text evidence="1">The sequence shown here is derived from an EMBL/GenBank/DDBJ whole genome shotgun (WGS) entry which is preliminary data.</text>
</comment>
<proteinExistence type="predicted"/>
<evidence type="ECO:0008006" key="3">
    <source>
        <dbReference type="Google" id="ProtNLM"/>
    </source>
</evidence>
<protein>
    <recommendedName>
        <fullName evidence="3">DUF4258 domain-containing protein</fullName>
    </recommendedName>
</protein>
<dbReference type="EMBL" id="PETL01000156">
    <property type="protein sequence ID" value="PIV64241.1"/>
    <property type="molecule type" value="Genomic_DNA"/>
</dbReference>
<dbReference type="Proteomes" id="UP000228886">
    <property type="component" value="Unassembled WGS sequence"/>
</dbReference>
<reference evidence="2" key="1">
    <citation type="submission" date="2017-09" db="EMBL/GenBank/DDBJ databases">
        <title>Depth-based differentiation of microbial function through sediment-hosted aquifers and enrichment of novel symbionts in the deep terrestrial subsurface.</title>
        <authorList>
            <person name="Probst A.J."/>
            <person name="Ladd B."/>
            <person name="Jarett J.K."/>
            <person name="Geller-Mcgrath D.E."/>
            <person name="Sieber C.M.K."/>
            <person name="Emerson J.B."/>
            <person name="Anantharaman K."/>
            <person name="Thomas B.C."/>
            <person name="Malmstrom R."/>
            <person name="Stieglmeier M."/>
            <person name="Klingl A."/>
            <person name="Woyke T."/>
            <person name="Ryan C.M."/>
            <person name="Banfield J.F."/>
        </authorList>
    </citation>
    <scope>NUCLEOTIDE SEQUENCE [LARGE SCALE GENOMIC DNA]</scope>
</reference>
<organism evidence="1 2">
    <name type="scientific">bacterium (Candidatus Ratteibacteria) CG01_land_8_20_14_3_00_40_19</name>
    <dbReference type="NCBI Taxonomy" id="2014290"/>
    <lineage>
        <taxon>Bacteria</taxon>
        <taxon>Candidatus Ratteibacteria</taxon>
    </lineage>
</organism>
<evidence type="ECO:0000313" key="2">
    <source>
        <dbReference type="Proteomes" id="UP000228886"/>
    </source>
</evidence>
<gene>
    <name evidence="1" type="ORF">COS11_03190</name>
</gene>
<dbReference type="AlphaFoldDB" id="A0A2M7E977"/>